<accession>A0A2T0G5M0</accession>
<protein>
    <submittedName>
        <fullName evidence="1">Uncharacterized protein</fullName>
    </submittedName>
</protein>
<gene>
    <name evidence="1" type="ORF">C6A27_03755</name>
</gene>
<sequence length="62" mass="7330">MLEKLRKKIEQNLYQLININKSLGELCKGQYELLLHTSSTEEDFVALNNDIRFIIELYEKEG</sequence>
<dbReference type="EMBL" id="PVSZ01000008">
    <property type="protein sequence ID" value="PRT71340.1"/>
    <property type="molecule type" value="Genomic_DNA"/>
</dbReference>
<reference evidence="1 2" key="1">
    <citation type="journal article" date="1993" name="J. Dent. Res.">
        <title>The isolation and characterization of milleri group streptococci from dental periapical abscesses.</title>
        <authorList>
            <person name="Fisher L.E."/>
            <person name="Russell R.R."/>
        </authorList>
    </citation>
    <scope>NUCLEOTIDE SEQUENCE [LARGE SCALE GENOMIC DNA]</scope>
    <source>
        <strain evidence="1 2">OUP21</strain>
    </source>
</reference>
<proteinExistence type="predicted"/>
<dbReference type="AlphaFoldDB" id="A0A2T0G5M0"/>
<organism evidence="1 2">
    <name type="scientific">Streptococcus anginosus</name>
    <dbReference type="NCBI Taxonomy" id="1328"/>
    <lineage>
        <taxon>Bacteria</taxon>
        <taxon>Bacillati</taxon>
        <taxon>Bacillota</taxon>
        <taxon>Bacilli</taxon>
        <taxon>Lactobacillales</taxon>
        <taxon>Streptococcaceae</taxon>
        <taxon>Streptococcus</taxon>
        <taxon>Streptococcus anginosus group</taxon>
    </lineage>
</organism>
<dbReference type="RefSeq" id="WP_106384129.1">
    <property type="nucleotide sequence ID" value="NZ_JAPAIE010000019.1"/>
</dbReference>
<evidence type="ECO:0000313" key="1">
    <source>
        <dbReference type="EMBL" id="PRT71340.1"/>
    </source>
</evidence>
<dbReference type="Proteomes" id="UP000238573">
    <property type="component" value="Unassembled WGS sequence"/>
</dbReference>
<name>A0A2T0G5M0_STRAP</name>
<evidence type="ECO:0000313" key="2">
    <source>
        <dbReference type="Proteomes" id="UP000238573"/>
    </source>
</evidence>
<comment type="caution">
    <text evidence="1">The sequence shown here is derived from an EMBL/GenBank/DDBJ whole genome shotgun (WGS) entry which is preliminary data.</text>
</comment>